<reference evidence="1 2" key="1">
    <citation type="submission" date="2019-03" db="EMBL/GenBank/DDBJ databases">
        <title>First draft genome of Liparis tanakae, snailfish: a comprehensive survey of snailfish specific genes.</title>
        <authorList>
            <person name="Kim W."/>
            <person name="Song I."/>
            <person name="Jeong J.-H."/>
            <person name="Kim D."/>
            <person name="Kim S."/>
            <person name="Ryu S."/>
            <person name="Song J.Y."/>
            <person name="Lee S.K."/>
        </authorList>
    </citation>
    <scope>NUCLEOTIDE SEQUENCE [LARGE SCALE GENOMIC DNA]</scope>
    <source>
        <tissue evidence="1">Muscle</tissue>
    </source>
</reference>
<evidence type="ECO:0000313" key="1">
    <source>
        <dbReference type="EMBL" id="TNN76500.1"/>
    </source>
</evidence>
<dbReference type="EMBL" id="SRLO01000093">
    <property type="protein sequence ID" value="TNN76500.1"/>
    <property type="molecule type" value="Genomic_DNA"/>
</dbReference>
<keyword evidence="2" id="KW-1185">Reference proteome</keyword>
<dbReference type="AlphaFoldDB" id="A0A4Z2IF28"/>
<evidence type="ECO:0000313" key="2">
    <source>
        <dbReference type="Proteomes" id="UP000314294"/>
    </source>
</evidence>
<accession>A0A4Z2IF28</accession>
<protein>
    <submittedName>
        <fullName evidence="1">Uncharacterized protein</fullName>
    </submittedName>
</protein>
<organism evidence="1 2">
    <name type="scientific">Liparis tanakae</name>
    <name type="common">Tanaka's snailfish</name>
    <dbReference type="NCBI Taxonomy" id="230148"/>
    <lineage>
        <taxon>Eukaryota</taxon>
        <taxon>Metazoa</taxon>
        <taxon>Chordata</taxon>
        <taxon>Craniata</taxon>
        <taxon>Vertebrata</taxon>
        <taxon>Euteleostomi</taxon>
        <taxon>Actinopterygii</taxon>
        <taxon>Neopterygii</taxon>
        <taxon>Teleostei</taxon>
        <taxon>Neoteleostei</taxon>
        <taxon>Acanthomorphata</taxon>
        <taxon>Eupercaria</taxon>
        <taxon>Perciformes</taxon>
        <taxon>Cottioidei</taxon>
        <taxon>Cottales</taxon>
        <taxon>Liparidae</taxon>
        <taxon>Liparis</taxon>
    </lineage>
</organism>
<dbReference type="Proteomes" id="UP000314294">
    <property type="component" value="Unassembled WGS sequence"/>
</dbReference>
<sequence>MQRKFHGEIGGADNSRPLRSISFIWHIGQDAPTSLSRSFLDRLICFSISDRCSITRVFSLDKTHHFYDFHHGVDTEVIEERGQVFLHLDAVVVQLGHGEDAHLALPPNLVLSEKEGQQHQHASVVDDPPDVDVTLGEALSVGREGGDVLGDEQSQLRGQDTSTALCFRPPSPLAWRRWEVASRRLEDTVT</sequence>
<proteinExistence type="predicted"/>
<gene>
    <name evidence="1" type="ORF">EYF80_013365</name>
</gene>
<comment type="caution">
    <text evidence="1">The sequence shown here is derived from an EMBL/GenBank/DDBJ whole genome shotgun (WGS) entry which is preliminary data.</text>
</comment>
<name>A0A4Z2IF28_9TELE</name>